<keyword evidence="2" id="KW-1185">Reference proteome</keyword>
<proteinExistence type="predicted"/>
<sequence length="120" mass="14014">DSTTYLEGKNEVVAKRLNYISGRISAKQKRMRKQKPQTLAMNLYHFYRRRLNYISGEKEQSGSQVQTKKEQENKAMNSSSKFIYTWKNKCKPKKNKKTKATNSSNKFISILSKKTPGEKE</sequence>
<feature type="non-terminal residue" evidence="1">
    <location>
        <position position="1"/>
    </location>
</feature>
<name>A0ACA9KQJ4_9GLOM</name>
<organism evidence="1 2">
    <name type="scientific">Racocetra persica</name>
    <dbReference type="NCBI Taxonomy" id="160502"/>
    <lineage>
        <taxon>Eukaryota</taxon>
        <taxon>Fungi</taxon>
        <taxon>Fungi incertae sedis</taxon>
        <taxon>Mucoromycota</taxon>
        <taxon>Glomeromycotina</taxon>
        <taxon>Glomeromycetes</taxon>
        <taxon>Diversisporales</taxon>
        <taxon>Gigasporaceae</taxon>
        <taxon>Racocetra</taxon>
    </lineage>
</organism>
<protein>
    <submittedName>
        <fullName evidence="1">22160_t:CDS:1</fullName>
    </submittedName>
</protein>
<reference evidence="1" key="1">
    <citation type="submission" date="2021-06" db="EMBL/GenBank/DDBJ databases">
        <authorList>
            <person name="Kallberg Y."/>
            <person name="Tangrot J."/>
            <person name="Rosling A."/>
        </authorList>
    </citation>
    <scope>NUCLEOTIDE SEQUENCE</scope>
    <source>
        <strain evidence="1">MA461A</strain>
    </source>
</reference>
<evidence type="ECO:0000313" key="2">
    <source>
        <dbReference type="Proteomes" id="UP000789920"/>
    </source>
</evidence>
<evidence type="ECO:0000313" key="1">
    <source>
        <dbReference type="EMBL" id="CAG8485146.1"/>
    </source>
</evidence>
<comment type="caution">
    <text evidence="1">The sequence shown here is derived from an EMBL/GenBank/DDBJ whole genome shotgun (WGS) entry which is preliminary data.</text>
</comment>
<dbReference type="EMBL" id="CAJVQC010000983">
    <property type="protein sequence ID" value="CAG8485146.1"/>
    <property type="molecule type" value="Genomic_DNA"/>
</dbReference>
<dbReference type="Proteomes" id="UP000789920">
    <property type="component" value="Unassembled WGS sequence"/>
</dbReference>
<gene>
    <name evidence="1" type="ORF">RPERSI_LOCUS1151</name>
</gene>
<accession>A0ACA9KQJ4</accession>